<dbReference type="EMBL" id="JBANAX010000379">
    <property type="protein sequence ID" value="KAL1211912.1"/>
    <property type="molecule type" value="Genomic_DNA"/>
</dbReference>
<dbReference type="Gene3D" id="3.30.70.330">
    <property type="match status" value="1"/>
</dbReference>
<protein>
    <submittedName>
        <fullName evidence="5">RNA-binding protein ARP1</fullName>
    </submittedName>
</protein>
<dbReference type="PANTHER" id="PTHR11176">
    <property type="entry name" value="BOULE-RELATED"/>
    <property type="match status" value="1"/>
</dbReference>
<dbReference type="InterPro" id="IPR035979">
    <property type="entry name" value="RBD_domain_sf"/>
</dbReference>
<dbReference type="InterPro" id="IPR012677">
    <property type="entry name" value="Nucleotide-bd_a/b_plait_sf"/>
</dbReference>
<keyword evidence="6" id="KW-1185">Reference proteome</keyword>
<feature type="region of interest" description="Disordered" evidence="3">
    <location>
        <begin position="212"/>
        <end position="276"/>
    </location>
</feature>
<keyword evidence="1 2" id="KW-0694">RNA-binding</keyword>
<dbReference type="GO" id="GO:0003723">
    <property type="term" value="F:RNA binding"/>
    <property type="evidence" value="ECO:0007669"/>
    <property type="project" value="UniProtKB-UniRule"/>
</dbReference>
<sequence length="323" mass="36996">MSETNQLNNNNNDTRNTKIFVGNLAWKTKTEDLRRYFERFGEVLDANVVYETYPEGRSKGYGFVTFRDAASADRALQDPNPIIDGRRTNCNLASLRAKNNMNPPKQNDPLNQVKLCHQYQPPSPLNVDPAYFQQFNCNPVWGQYGYMYTNPCCYTCPTQMLHTNSLPYMTQQTWHQTNTLTFAPQRSSAESEITNETDQEVIVDVANHDNEETVTKPDNDVDQQTEQDQQAGTNIGQDSDIKQGARDHKEKINEQEDDIKKDVADQEINGNEKDVENQKVKIVSDQETCIKQDEEVTKELNKRIEITLQDESVQDQEVAEGTK</sequence>
<accession>A0ABD1AZI6</accession>
<organism evidence="5 6">
    <name type="scientific">Cardamine amara subsp. amara</name>
    <dbReference type="NCBI Taxonomy" id="228776"/>
    <lineage>
        <taxon>Eukaryota</taxon>
        <taxon>Viridiplantae</taxon>
        <taxon>Streptophyta</taxon>
        <taxon>Embryophyta</taxon>
        <taxon>Tracheophyta</taxon>
        <taxon>Spermatophyta</taxon>
        <taxon>Magnoliopsida</taxon>
        <taxon>eudicotyledons</taxon>
        <taxon>Gunneridae</taxon>
        <taxon>Pentapetalae</taxon>
        <taxon>rosids</taxon>
        <taxon>malvids</taxon>
        <taxon>Brassicales</taxon>
        <taxon>Brassicaceae</taxon>
        <taxon>Cardamineae</taxon>
        <taxon>Cardamine</taxon>
    </lineage>
</organism>
<feature type="compositionally biased region" description="Polar residues" evidence="3">
    <location>
        <begin position="226"/>
        <end position="237"/>
    </location>
</feature>
<dbReference type="Pfam" id="PF00076">
    <property type="entry name" value="RRM_1"/>
    <property type="match status" value="1"/>
</dbReference>
<comment type="caution">
    <text evidence="5">The sequence shown here is derived from an EMBL/GenBank/DDBJ whole genome shotgun (WGS) entry which is preliminary data.</text>
</comment>
<feature type="compositionally biased region" description="Basic and acidic residues" evidence="3">
    <location>
        <begin position="239"/>
        <end position="276"/>
    </location>
</feature>
<dbReference type="PROSITE" id="PS50102">
    <property type="entry name" value="RRM"/>
    <property type="match status" value="1"/>
</dbReference>
<evidence type="ECO:0000256" key="1">
    <source>
        <dbReference type="ARBA" id="ARBA00022884"/>
    </source>
</evidence>
<evidence type="ECO:0000313" key="5">
    <source>
        <dbReference type="EMBL" id="KAL1211912.1"/>
    </source>
</evidence>
<dbReference type="InterPro" id="IPR000504">
    <property type="entry name" value="RRM_dom"/>
</dbReference>
<evidence type="ECO:0000256" key="2">
    <source>
        <dbReference type="PROSITE-ProRule" id="PRU00176"/>
    </source>
</evidence>
<gene>
    <name evidence="5" type="ORF">V5N11_023891</name>
</gene>
<dbReference type="AlphaFoldDB" id="A0ABD1AZI6"/>
<name>A0ABD1AZI6_CARAN</name>
<evidence type="ECO:0000256" key="3">
    <source>
        <dbReference type="SAM" id="MobiDB-lite"/>
    </source>
</evidence>
<evidence type="ECO:0000313" key="6">
    <source>
        <dbReference type="Proteomes" id="UP001558713"/>
    </source>
</evidence>
<proteinExistence type="predicted"/>
<dbReference type="SMART" id="SM00360">
    <property type="entry name" value="RRM"/>
    <property type="match status" value="1"/>
</dbReference>
<dbReference type="SUPFAM" id="SSF54928">
    <property type="entry name" value="RNA-binding domain, RBD"/>
    <property type="match status" value="1"/>
</dbReference>
<feature type="domain" description="RRM" evidence="4">
    <location>
        <begin position="17"/>
        <end position="95"/>
    </location>
</feature>
<reference evidence="5 6" key="1">
    <citation type="submission" date="2024-04" db="EMBL/GenBank/DDBJ databases">
        <title>Genome assembly C_amara_ONT_v2.</title>
        <authorList>
            <person name="Yant L."/>
            <person name="Moore C."/>
            <person name="Slenker M."/>
        </authorList>
    </citation>
    <scope>NUCLEOTIDE SEQUENCE [LARGE SCALE GENOMIC DNA]</scope>
    <source>
        <tissue evidence="5">Leaf</tissue>
    </source>
</reference>
<evidence type="ECO:0000259" key="4">
    <source>
        <dbReference type="PROSITE" id="PS50102"/>
    </source>
</evidence>
<dbReference type="Proteomes" id="UP001558713">
    <property type="component" value="Unassembled WGS sequence"/>
</dbReference>